<dbReference type="SUPFAM" id="SSF81383">
    <property type="entry name" value="F-box domain"/>
    <property type="match status" value="1"/>
</dbReference>
<evidence type="ECO:0000259" key="2">
    <source>
        <dbReference type="Pfam" id="PF08268"/>
    </source>
</evidence>
<proteinExistence type="predicted"/>
<protein>
    <submittedName>
        <fullName evidence="3">F-box and associated interaction domains-containing-like protein</fullName>
    </submittedName>
</protein>
<accession>A0A061FTJ4</accession>
<dbReference type="HOGENOM" id="CLU_027176_8_2_1"/>
<gene>
    <name evidence="3" type="ORF">TCM_012014</name>
</gene>
<feature type="domain" description="F-box associated beta-propeller type 3" evidence="2">
    <location>
        <begin position="76"/>
        <end position="350"/>
    </location>
</feature>
<dbReference type="AlphaFoldDB" id="A0A061FTJ4"/>
<evidence type="ECO:0000259" key="1">
    <source>
        <dbReference type="Pfam" id="PF00646"/>
    </source>
</evidence>
<feature type="domain" description="F-box" evidence="1">
    <location>
        <begin position="6"/>
        <end position="42"/>
    </location>
</feature>
<dbReference type="InterPro" id="IPR013187">
    <property type="entry name" value="F-box-assoc_dom_typ3"/>
</dbReference>
<sequence>METRKQIPFDVIFDIFTDLPVKSLVRFRCVSRICSSIITCQDFAKMHSSPYSRIKSRSLLTPTIIISCSTELQSAQMFFSAELHEGSVSVSAVHLRTIPPRFSRYTTPSVNGIICMDFGLCATIFNPSTRQAITLPFVCPPNSPAAASTSFCVNSFGFDPITECYKVLNTWAVSGKATEYRVYTLGTNNSWRLLGGGPSHSPKRESVCIDGIIYFKCHHSSVLIAFHLHMEKFHEIRLPERVFNWRSDLIQFAGRLALVDTQFDSQSNSINIWLLEDHLRNEWIGHSITFPTFWKEIDGYKNFLVVGTIHTGEILLAPCTLLKHFCVYIYDLHRRMRRIELSGLPEQRPLDFSSNAVKVTNYEQNILCLA</sequence>
<dbReference type="InterPro" id="IPR017451">
    <property type="entry name" value="F-box-assoc_interact_dom"/>
</dbReference>
<dbReference type="FunCoup" id="A0A061FTJ4">
    <property type="interactions" value="875"/>
</dbReference>
<dbReference type="PANTHER" id="PTHR31111">
    <property type="entry name" value="BNAA05G37150D PROTEIN-RELATED"/>
    <property type="match status" value="1"/>
</dbReference>
<dbReference type="InParanoid" id="A0A061FTJ4"/>
<dbReference type="EMBL" id="CM001881">
    <property type="protein sequence ID" value="EOY20655.1"/>
    <property type="molecule type" value="Genomic_DNA"/>
</dbReference>
<dbReference type="Gramene" id="EOY20655">
    <property type="protein sequence ID" value="EOY20655"/>
    <property type="gene ID" value="TCM_012014"/>
</dbReference>
<organism evidence="3 4">
    <name type="scientific">Theobroma cacao</name>
    <name type="common">Cacao</name>
    <name type="synonym">Cocoa</name>
    <dbReference type="NCBI Taxonomy" id="3641"/>
    <lineage>
        <taxon>Eukaryota</taxon>
        <taxon>Viridiplantae</taxon>
        <taxon>Streptophyta</taxon>
        <taxon>Embryophyta</taxon>
        <taxon>Tracheophyta</taxon>
        <taxon>Spermatophyta</taxon>
        <taxon>Magnoliopsida</taxon>
        <taxon>eudicotyledons</taxon>
        <taxon>Gunneridae</taxon>
        <taxon>Pentapetalae</taxon>
        <taxon>rosids</taxon>
        <taxon>malvids</taxon>
        <taxon>Malvales</taxon>
        <taxon>Malvaceae</taxon>
        <taxon>Byttnerioideae</taxon>
        <taxon>Theobroma</taxon>
    </lineage>
</organism>
<dbReference type="eggNOG" id="ENOG502S9E8">
    <property type="taxonomic scope" value="Eukaryota"/>
</dbReference>
<dbReference type="Proteomes" id="UP000026915">
    <property type="component" value="Chromosome 3"/>
</dbReference>
<evidence type="ECO:0000313" key="4">
    <source>
        <dbReference type="Proteomes" id="UP000026915"/>
    </source>
</evidence>
<dbReference type="OMA" id="SPRYNDV"/>
<name>A0A061FTJ4_THECC</name>
<dbReference type="Pfam" id="PF08268">
    <property type="entry name" value="FBA_3"/>
    <property type="match status" value="1"/>
</dbReference>
<dbReference type="NCBIfam" id="TIGR01640">
    <property type="entry name" value="F_box_assoc_1"/>
    <property type="match status" value="1"/>
</dbReference>
<reference evidence="3 4" key="1">
    <citation type="journal article" date="2013" name="Genome Biol.">
        <title>The genome sequence of the most widely cultivated cacao type and its use to identify candidate genes regulating pod color.</title>
        <authorList>
            <person name="Motamayor J.C."/>
            <person name="Mockaitis K."/>
            <person name="Schmutz J."/>
            <person name="Haiminen N."/>
            <person name="Iii D.L."/>
            <person name="Cornejo O."/>
            <person name="Findley S.D."/>
            <person name="Zheng P."/>
            <person name="Utro F."/>
            <person name="Royaert S."/>
            <person name="Saski C."/>
            <person name="Jenkins J."/>
            <person name="Podicheti R."/>
            <person name="Zhao M."/>
            <person name="Scheffler B.E."/>
            <person name="Stack J.C."/>
            <person name="Feltus F.A."/>
            <person name="Mustiga G.M."/>
            <person name="Amores F."/>
            <person name="Phillips W."/>
            <person name="Marelli J.P."/>
            <person name="May G.D."/>
            <person name="Shapiro H."/>
            <person name="Ma J."/>
            <person name="Bustamante C.D."/>
            <person name="Schnell R.J."/>
            <person name="Main D."/>
            <person name="Gilbert D."/>
            <person name="Parida L."/>
            <person name="Kuhn D.N."/>
        </authorList>
    </citation>
    <scope>NUCLEOTIDE SEQUENCE [LARGE SCALE GENOMIC DNA]</scope>
    <source>
        <strain evidence="4">cv. Matina 1-6</strain>
    </source>
</reference>
<dbReference type="InterPro" id="IPR036047">
    <property type="entry name" value="F-box-like_dom_sf"/>
</dbReference>
<dbReference type="Pfam" id="PF00646">
    <property type="entry name" value="F-box"/>
    <property type="match status" value="1"/>
</dbReference>
<dbReference type="InterPro" id="IPR001810">
    <property type="entry name" value="F-box_dom"/>
</dbReference>
<evidence type="ECO:0000313" key="3">
    <source>
        <dbReference type="EMBL" id="EOY20655.1"/>
    </source>
</evidence>
<dbReference type="PANTHER" id="PTHR31111:SF125">
    <property type="entry name" value="F-BOX PROTEIN CPR30-LIKE"/>
    <property type="match status" value="1"/>
</dbReference>
<keyword evidence="4" id="KW-1185">Reference proteome</keyword>
<dbReference type="STRING" id="3641.A0A061FTJ4"/>